<reference evidence="6" key="1">
    <citation type="journal article" date="2021" name="PeerJ">
        <title>Extensive microbial diversity within the chicken gut microbiome revealed by metagenomics and culture.</title>
        <authorList>
            <person name="Gilroy R."/>
            <person name="Ravi A."/>
            <person name="Getino M."/>
            <person name="Pursley I."/>
            <person name="Horton D.L."/>
            <person name="Alikhan N.F."/>
            <person name="Baker D."/>
            <person name="Gharbi K."/>
            <person name="Hall N."/>
            <person name="Watson M."/>
            <person name="Adriaenssens E.M."/>
            <person name="Foster-Nyarko E."/>
            <person name="Jarju S."/>
            <person name="Secka A."/>
            <person name="Antonio M."/>
            <person name="Oren A."/>
            <person name="Chaudhuri R.R."/>
            <person name="La Ragione R."/>
            <person name="Hildebrand F."/>
            <person name="Pallen M.J."/>
        </authorList>
    </citation>
    <scope>NUCLEOTIDE SEQUENCE</scope>
    <source>
        <strain evidence="6">CHK165-2605</strain>
    </source>
</reference>
<evidence type="ECO:0000256" key="2">
    <source>
        <dbReference type="ARBA" id="ARBA00022723"/>
    </source>
</evidence>
<evidence type="ECO:0000256" key="4">
    <source>
        <dbReference type="ARBA" id="ARBA00023014"/>
    </source>
</evidence>
<dbReference type="InterPro" id="IPR013785">
    <property type="entry name" value="Aldolase_TIM"/>
</dbReference>
<keyword evidence="4" id="KW-0411">Iron-sulfur</keyword>
<dbReference type="PANTHER" id="PTHR11228">
    <property type="entry name" value="RADICAL SAM DOMAIN PROTEIN"/>
    <property type="match status" value="1"/>
</dbReference>
<dbReference type="InterPro" id="IPR007197">
    <property type="entry name" value="rSAM"/>
</dbReference>
<dbReference type="SFLD" id="SFLDG01067">
    <property type="entry name" value="SPASM/twitch_domain_containing"/>
    <property type="match status" value="1"/>
</dbReference>
<keyword evidence="3" id="KW-0408">Iron</keyword>
<evidence type="ECO:0000256" key="1">
    <source>
        <dbReference type="ARBA" id="ARBA00022691"/>
    </source>
</evidence>
<reference evidence="6" key="2">
    <citation type="submission" date="2021-04" db="EMBL/GenBank/DDBJ databases">
        <authorList>
            <person name="Gilroy R."/>
        </authorList>
    </citation>
    <scope>NUCLEOTIDE SEQUENCE</scope>
    <source>
        <strain evidence="6">CHK165-2605</strain>
    </source>
</reference>
<dbReference type="GO" id="GO:0051536">
    <property type="term" value="F:iron-sulfur cluster binding"/>
    <property type="evidence" value="ECO:0007669"/>
    <property type="project" value="UniProtKB-KW"/>
</dbReference>
<dbReference type="SUPFAM" id="SSF102114">
    <property type="entry name" value="Radical SAM enzymes"/>
    <property type="match status" value="1"/>
</dbReference>
<proteinExistence type="predicted"/>
<dbReference type="EMBL" id="DWWI01000203">
    <property type="protein sequence ID" value="HJC43963.1"/>
    <property type="molecule type" value="Genomic_DNA"/>
</dbReference>
<dbReference type="GO" id="GO:0003824">
    <property type="term" value="F:catalytic activity"/>
    <property type="evidence" value="ECO:0007669"/>
    <property type="project" value="InterPro"/>
</dbReference>
<evidence type="ECO:0000259" key="5">
    <source>
        <dbReference type="PROSITE" id="PS51918"/>
    </source>
</evidence>
<dbReference type="AlphaFoldDB" id="A0A9D2T1T6"/>
<evidence type="ECO:0000256" key="3">
    <source>
        <dbReference type="ARBA" id="ARBA00023004"/>
    </source>
</evidence>
<sequence length="372" mass="42547">MDFDQTNEKTILLRGKRLQRPVSGTLELLPLCNMACDMCYVHRSLAEVEALGGLRPIEDWIRLGKEMANAGVLFLMLTGGEPLLFPNFQELYLELKQLGMILTVNTNGTLINETWADLFGKYKPRRINVTLYGSDNETYEELCHYPNGFSRTLYGIQLLRERGVDVKINGSMTRVNRKNMDAIYQIGRNLSVPVHMDTYMLPGLNERDIPFNQQSRLSPEEAAVADVYAQRMEKSPELFWKYVETKISQTEENNIRYPDQLTCLAGNCSFAINWLGKMRPCVTFDEPAVSVFELGFEEAWHTVSQKSKEIKLSETCVKCTLRPLCKVCVASSFLETGNYDGVPEYLCRYAEEMLRLLKEEMSRNMEAESDAV</sequence>
<dbReference type="InterPro" id="IPR050377">
    <property type="entry name" value="Radical_SAM_PqqE_MftC-like"/>
</dbReference>
<dbReference type="SFLD" id="SFLDG01386">
    <property type="entry name" value="main_SPASM_domain-containing"/>
    <property type="match status" value="1"/>
</dbReference>
<dbReference type="Gene3D" id="3.20.20.70">
    <property type="entry name" value="Aldolase class I"/>
    <property type="match status" value="1"/>
</dbReference>
<feature type="domain" description="Radical SAM core" evidence="5">
    <location>
        <begin position="14"/>
        <end position="258"/>
    </location>
</feature>
<keyword evidence="1" id="KW-0949">S-adenosyl-L-methionine</keyword>
<comment type="caution">
    <text evidence="6">The sequence shown here is derived from an EMBL/GenBank/DDBJ whole genome shotgun (WGS) entry which is preliminary data.</text>
</comment>
<dbReference type="SFLD" id="SFLDS00029">
    <property type="entry name" value="Radical_SAM"/>
    <property type="match status" value="1"/>
</dbReference>
<evidence type="ECO:0000313" key="7">
    <source>
        <dbReference type="Proteomes" id="UP000823895"/>
    </source>
</evidence>
<dbReference type="CDD" id="cd01335">
    <property type="entry name" value="Radical_SAM"/>
    <property type="match status" value="1"/>
</dbReference>
<dbReference type="PANTHER" id="PTHR11228:SF7">
    <property type="entry name" value="PQQA PEPTIDE CYCLASE"/>
    <property type="match status" value="1"/>
</dbReference>
<name>A0A9D2T1T6_9FIRM</name>
<dbReference type="PROSITE" id="PS51918">
    <property type="entry name" value="RADICAL_SAM"/>
    <property type="match status" value="1"/>
</dbReference>
<dbReference type="Pfam" id="PF04055">
    <property type="entry name" value="Radical_SAM"/>
    <property type="match status" value="1"/>
</dbReference>
<dbReference type="GO" id="GO:0046872">
    <property type="term" value="F:metal ion binding"/>
    <property type="evidence" value="ECO:0007669"/>
    <property type="project" value="UniProtKB-KW"/>
</dbReference>
<protein>
    <submittedName>
        <fullName evidence="6">Radical SAM protein</fullName>
    </submittedName>
</protein>
<accession>A0A9D2T1T6</accession>
<dbReference type="InterPro" id="IPR058240">
    <property type="entry name" value="rSAM_sf"/>
</dbReference>
<keyword evidence="2" id="KW-0479">Metal-binding</keyword>
<organism evidence="6 7">
    <name type="scientific">Candidatus Mediterraneibacter gallistercoris</name>
    <dbReference type="NCBI Taxonomy" id="2838671"/>
    <lineage>
        <taxon>Bacteria</taxon>
        <taxon>Bacillati</taxon>
        <taxon>Bacillota</taxon>
        <taxon>Clostridia</taxon>
        <taxon>Lachnospirales</taxon>
        <taxon>Lachnospiraceae</taxon>
        <taxon>Mediterraneibacter</taxon>
    </lineage>
</organism>
<gene>
    <name evidence="6" type="ORF">H9756_09875</name>
</gene>
<evidence type="ECO:0000313" key="6">
    <source>
        <dbReference type="EMBL" id="HJC43963.1"/>
    </source>
</evidence>
<dbReference type="Proteomes" id="UP000823895">
    <property type="component" value="Unassembled WGS sequence"/>
</dbReference>